<dbReference type="EMBL" id="AGCA01000035">
    <property type="protein sequence ID" value="EGY29841.1"/>
    <property type="molecule type" value="Genomic_DNA"/>
</dbReference>
<comment type="subcellular location">
    <subcellularLocation>
        <location evidence="1 7">Cell membrane</location>
        <topology evidence="1 7">Multi-pass membrane protein</topology>
    </subcellularLocation>
</comment>
<feature type="transmembrane region" description="Helical" evidence="7">
    <location>
        <begin position="212"/>
        <end position="236"/>
    </location>
</feature>
<comment type="similarity">
    <text evidence="2 7">Belongs to the FliR/MopE/SpaR family.</text>
</comment>
<evidence type="ECO:0000256" key="3">
    <source>
        <dbReference type="ARBA" id="ARBA00022475"/>
    </source>
</evidence>
<evidence type="ECO:0000313" key="9">
    <source>
        <dbReference type="Proteomes" id="UP000004116"/>
    </source>
</evidence>
<sequence>MEEYLFWVVALALAMMRPLGILLILPLFTARSLGSSLLRNGLVVAIALPMTPMFFSSPLIHSSSIMLWCSIIMIELLIGIIIGFFAALPFWAIDMAGFLIDTLRGATMATLLNPTMGMQSSIFGILFTQILSVLFLISGGFNQLLLVLYGSYKILPTGQGITLSDAFFTFIRVQWKLMFELCLTFALPALLVMLLTDLALGLINRSAQQLNVFFLAMPIKSAMALFLLLIGLPLAFHHYLSQVNHIEKEMSVLIQSLDPFRNRSSLCEAKAPGAQQPSLP</sequence>
<dbReference type="RefSeq" id="WP_006705798.1">
    <property type="nucleotide sequence ID" value="NZ_AGCA01000035.1"/>
</dbReference>
<keyword evidence="9" id="KW-1185">Reference proteome</keyword>
<dbReference type="PANTHER" id="PTHR30065:SF7">
    <property type="entry name" value="SECRETION SYSTEM APPARATUS PROTEIN SSAT"/>
    <property type="match status" value="1"/>
</dbReference>
<dbReference type="PRINTS" id="PR00953">
    <property type="entry name" value="TYPE3IMRPROT"/>
</dbReference>
<proteinExistence type="inferred from homology"/>
<evidence type="ECO:0000256" key="7">
    <source>
        <dbReference type="RuleBase" id="RU362072"/>
    </source>
</evidence>
<evidence type="ECO:0000256" key="6">
    <source>
        <dbReference type="ARBA" id="ARBA00023136"/>
    </source>
</evidence>
<evidence type="ECO:0000256" key="4">
    <source>
        <dbReference type="ARBA" id="ARBA00022692"/>
    </source>
</evidence>
<dbReference type="AlphaFoldDB" id="G2GWM9"/>
<evidence type="ECO:0000313" key="8">
    <source>
        <dbReference type="EMBL" id="EGY29841.1"/>
    </source>
</evidence>
<dbReference type="GO" id="GO:0006605">
    <property type="term" value="P:protein targeting"/>
    <property type="evidence" value="ECO:0007669"/>
    <property type="project" value="UniProtKB-UniRule"/>
</dbReference>
<comment type="caution">
    <text evidence="8">The sequence shown here is derived from an EMBL/GenBank/DDBJ whole genome shotgun (WGS) entry which is preliminary data.</text>
</comment>
<organism evidence="8 9">
    <name type="scientific">Candidatus Regiella insecticola 5.15</name>
    <dbReference type="NCBI Taxonomy" id="1005043"/>
    <lineage>
        <taxon>Bacteria</taxon>
        <taxon>Pseudomonadati</taxon>
        <taxon>Pseudomonadota</taxon>
        <taxon>Gammaproteobacteria</taxon>
        <taxon>Enterobacterales</taxon>
        <taxon>Enterobacteriaceae</taxon>
        <taxon>aphid secondary symbionts</taxon>
        <taxon>Candidatus Regiella</taxon>
    </lineage>
</organism>
<dbReference type="GO" id="GO:0005886">
    <property type="term" value="C:plasma membrane"/>
    <property type="evidence" value="ECO:0007669"/>
    <property type="project" value="UniProtKB-SubCell"/>
</dbReference>
<protein>
    <submittedName>
        <fullName evidence="8">Type III secretion protein SpaR/YscT/HrcT</fullName>
    </submittedName>
</protein>
<dbReference type="PATRIC" id="fig|1005043.3.peg.150"/>
<name>G2GWM9_9ENTR</name>
<keyword evidence="6 7" id="KW-0472">Membrane</keyword>
<dbReference type="NCBIfam" id="TIGR01401">
    <property type="entry name" value="fliR_like_III"/>
    <property type="match status" value="1"/>
</dbReference>
<feature type="transmembrane region" description="Helical" evidence="7">
    <location>
        <begin position="6"/>
        <end position="28"/>
    </location>
</feature>
<keyword evidence="4 7" id="KW-0812">Transmembrane</keyword>
<feature type="transmembrane region" description="Helical" evidence="7">
    <location>
        <begin position="40"/>
        <end position="59"/>
    </location>
</feature>
<dbReference type="PANTHER" id="PTHR30065">
    <property type="entry name" value="FLAGELLAR BIOSYNTHETIC PROTEIN FLIR"/>
    <property type="match status" value="1"/>
</dbReference>
<dbReference type="InterPro" id="IPR006304">
    <property type="entry name" value="T3SS_SpaR/YscT"/>
</dbReference>
<keyword evidence="5 7" id="KW-1133">Transmembrane helix</keyword>
<dbReference type="Pfam" id="PF01311">
    <property type="entry name" value="Bac_export_1"/>
    <property type="match status" value="1"/>
</dbReference>
<accession>G2GWM9</accession>
<gene>
    <name evidence="8" type="ORF">Rin_00023549</name>
</gene>
<evidence type="ECO:0000256" key="2">
    <source>
        <dbReference type="ARBA" id="ARBA00009772"/>
    </source>
</evidence>
<feature type="transmembrane region" description="Helical" evidence="7">
    <location>
        <begin position="65"/>
        <end position="93"/>
    </location>
</feature>
<evidence type="ECO:0000256" key="5">
    <source>
        <dbReference type="ARBA" id="ARBA00022989"/>
    </source>
</evidence>
<keyword evidence="3 7" id="KW-1003">Cell membrane</keyword>
<feature type="transmembrane region" description="Helical" evidence="7">
    <location>
        <begin position="122"/>
        <end position="141"/>
    </location>
</feature>
<dbReference type="InterPro" id="IPR002010">
    <property type="entry name" value="T3SS_IM_R"/>
</dbReference>
<feature type="transmembrane region" description="Helical" evidence="7">
    <location>
        <begin position="177"/>
        <end position="200"/>
    </location>
</feature>
<reference evidence="8 9" key="1">
    <citation type="journal article" date="2012" name="Genome Res.">
        <title>Genomic basis of endosymbiont-conferred protection against an insect parasitoid.</title>
        <authorList>
            <person name="Hansen A.K."/>
            <person name="Vorburger C."/>
            <person name="Moran N.A."/>
        </authorList>
    </citation>
    <scope>NUCLEOTIDE SEQUENCE [LARGE SCALE GENOMIC DNA]</scope>
    <source>
        <strain evidence="9">R5.15</strain>
    </source>
</reference>
<dbReference type="Proteomes" id="UP000004116">
    <property type="component" value="Unassembled WGS sequence"/>
</dbReference>
<evidence type="ECO:0000256" key="1">
    <source>
        <dbReference type="ARBA" id="ARBA00004651"/>
    </source>
</evidence>